<accession>A0A554S823</accession>
<dbReference type="Pfam" id="PF03460">
    <property type="entry name" value="NIR_SIR_ferr"/>
    <property type="match status" value="1"/>
</dbReference>
<dbReference type="GO" id="GO:0016491">
    <property type="term" value="F:oxidoreductase activity"/>
    <property type="evidence" value="ECO:0007669"/>
    <property type="project" value="UniProtKB-KW"/>
</dbReference>
<gene>
    <name evidence="5" type="ORF">FNM00_11045</name>
</gene>
<feature type="domain" description="Nitrite/Sulfite reductase ferredoxin-like" evidence="4">
    <location>
        <begin position="37"/>
        <end position="69"/>
    </location>
</feature>
<dbReference type="SUPFAM" id="SSF55124">
    <property type="entry name" value="Nitrite/Sulfite reductase N-terminal domain-like"/>
    <property type="match status" value="1"/>
</dbReference>
<comment type="caution">
    <text evidence="5">The sequence shown here is derived from an EMBL/GenBank/DDBJ whole genome shotgun (WGS) entry which is preliminary data.</text>
</comment>
<evidence type="ECO:0000259" key="4">
    <source>
        <dbReference type="Pfam" id="PF03460"/>
    </source>
</evidence>
<reference evidence="5 6" key="1">
    <citation type="submission" date="2019-07" db="EMBL/GenBank/DDBJ databases">
        <authorList>
            <person name="Zhao L.H."/>
        </authorList>
    </citation>
    <scope>NUCLEOTIDE SEQUENCE [LARGE SCALE GENOMIC DNA]</scope>
    <source>
        <strain evidence="5 6">Co35</strain>
    </source>
</reference>
<dbReference type="Proteomes" id="UP000316988">
    <property type="component" value="Unassembled WGS sequence"/>
</dbReference>
<protein>
    <submittedName>
        <fullName evidence="5">Sulfite reductase subunit beta</fullName>
    </submittedName>
</protein>
<dbReference type="InterPro" id="IPR036136">
    <property type="entry name" value="Nit/Sulf_reduc_fer-like_dom_sf"/>
</dbReference>
<dbReference type="OrthoDB" id="105450at2"/>
<dbReference type="PANTHER" id="PTHR32439">
    <property type="entry name" value="FERREDOXIN--NITRITE REDUCTASE, CHLOROPLASTIC"/>
    <property type="match status" value="1"/>
</dbReference>
<evidence type="ECO:0000256" key="1">
    <source>
        <dbReference type="ARBA" id="ARBA00022485"/>
    </source>
</evidence>
<keyword evidence="2" id="KW-0479">Metal-binding</keyword>
<keyword evidence="6" id="KW-1185">Reference proteome</keyword>
<keyword evidence="2" id="KW-0408">Iron</keyword>
<dbReference type="EMBL" id="VLNT01000008">
    <property type="protein sequence ID" value="TSD62487.1"/>
    <property type="molecule type" value="Genomic_DNA"/>
</dbReference>
<dbReference type="PANTHER" id="PTHR32439:SF9">
    <property type="entry name" value="BLR3264 PROTEIN"/>
    <property type="match status" value="1"/>
</dbReference>
<keyword evidence="1" id="KW-0411">Iron-sulfur</keyword>
<proteinExistence type="predicted"/>
<dbReference type="GO" id="GO:0051539">
    <property type="term" value="F:4 iron, 4 sulfur cluster binding"/>
    <property type="evidence" value="ECO:0007669"/>
    <property type="project" value="UniProtKB-KW"/>
</dbReference>
<organism evidence="5 6">
    <name type="scientific">Aeromicrobium piscarium</name>
    <dbReference type="NCBI Taxonomy" id="2590901"/>
    <lineage>
        <taxon>Bacteria</taxon>
        <taxon>Bacillati</taxon>
        <taxon>Actinomycetota</taxon>
        <taxon>Actinomycetes</taxon>
        <taxon>Propionibacteriales</taxon>
        <taxon>Nocardioidaceae</taxon>
        <taxon>Aeromicrobium</taxon>
    </lineage>
</organism>
<evidence type="ECO:0000313" key="5">
    <source>
        <dbReference type="EMBL" id="TSD62487.1"/>
    </source>
</evidence>
<dbReference type="InterPro" id="IPR051329">
    <property type="entry name" value="NIR_SIR_4Fe-4S"/>
</dbReference>
<evidence type="ECO:0000256" key="3">
    <source>
        <dbReference type="ARBA" id="ARBA00023002"/>
    </source>
</evidence>
<name>A0A554S823_9ACTN</name>
<dbReference type="RefSeq" id="WP_143913600.1">
    <property type="nucleotide sequence ID" value="NZ_VLNT01000008.1"/>
</dbReference>
<keyword evidence="2" id="KW-0349">Heme</keyword>
<keyword evidence="1" id="KW-0004">4Fe-4S</keyword>
<dbReference type="Gene3D" id="3.90.480.20">
    <property type="match status" value="1"/>
</dbReference>
<evidence type="ECO:0000256" key="2">
    <source>
        <dbReference type="ARBA" id="ARBA00022617"/>
    </source>
</evidence>
<keyword evidence="3" id="KW-0560">Oxidoreductase</keyword>
<dbReference type="AlphaFoldDB" id="A0A554S823"/>
<sequence length="287" mass="30763">MTSRTRSDRCPGVFRPWIADDGALVRLRLAGAPLRRLHDLIAIAERWGDGAVHLTSRANIQIRGVSHDDGCVPAGFVEAITEVGLLPSPAHELIRNIEISPMSGRAAGRADVRPIAAELDRLLCSDPALAALPGRFLFVLDDGRGDVAWRRLDLGLVALDSDAVQLRLGSEGWGPVVDVNGAAAALAGLAREFIGAQGGGPDAPWHVDELDRPIGEAVDRDPRTRVSAEPWPPGIIEQRDGRVARHVPISDGRLDRAAAQPLPDEVLVTPWRSVIVPDQEPACASEQ</sequence>
<evidence type="ECO:0000313" key="6">
    <source>
        <dbReference type="Proteomes" id="UP000316988"/>
    </source>
</evidence>
<dbReference type="InterPro" id="IPR005117">
    <property type="entry name" value="NiRdtase/SiRdtase_haem-b_fer"/>
</dbReference>